<name>A0A1C7MB98_GRIFR</name>
<protein>
    <submittedName>
        <fullName evidence="1">Uncharacterized protein</fullName>
    </submittedName>
</protein>
<reference evidence="1 2" key="1">
    <citation type="submission" date="2016-03" db="EMBL/GenBank/DDBJ databases">
        <title>Whole genome sequencing of Grifola frondosa 9006-11.</title>
        <authorList>
            <person name="Min B."/>
            <person name="Park H."/>
            <person name="Kim J.-G."/>
            <person name="Cho H."/>
            <person name="Oh Y.-L."/>
            <person name="Kong W.-S."/>
            <person name="Choi I.-G."/>
        </authorList>
    </citation>
    <scope>NUCLEOTIDE SEQUENCE [LARGE SCALE GENOMIC DNA]</scope>
    <source>
        <strain evidence="1 2">9006-11</strain>
    </source>
</reference>
<comment type="caution">
    <text evidence="1">The sequence shown here is derived from an EMBL/GenBank/DDBJ whole genome shotgun (WGS) entry which is preliminary data.</text>
</comment>
<keyword evidence="2" id="KW-1185">Reference proteome</keyword>
<dbReference type="OMA" id="GESAIWM"/>
<dbReference type="EMBL" id="LUGG01000006">
    <property type="protein sequence ID" value="OBZ74148.1"/>
    <property type="molecule type" value="Genomic_DNA"/>
</dbReference>
<proteinExistence type="predicted"/>
<dbReference type="AlphaFoldDB" id="A0A1C7MB98"/>
<evidence type="ECO:0000313" key="1">
    <source>
        <dbReference type="EMBL" id="OBZ74148.1"/>
    </source>
</evidence>
<evidence type="ECO:0000313" key="2">
    <source>
        <dbReference type="Proteomes" id="UP000092993"/>
    </source>
</evidence>
<dbReference type="Proteomes" id="UP000092993">
    <property type="component" value="Unassembled WGS sequence"/>
</dbReference>
<accession>A0A1C7MB98</accession>
<organism evidence="1 2">
    <name type="scientific">Grifola frondosa</name>
    <name type="common">Maitake</name>
    <name type="synonym">Polyporus frondosus</name>
    <dbReference type="NCBI Taxonomy" id="5627"/>
    <lineage>
        <taxon>Eukaryota</taxon>
        <taxon>Fungi</taxon>
        <taxon>Dikarya</taxon>
        <taxon>Basidiomycota</taxon>
        <taxon>Agaricomycotina</taxon>
        <taxon>Agaricomycetes</taxon>
        <taxon>Polyporales</taxon>
        <taxon>Grifolaceae</taxon>
        <taxon>Grifola</taxon>
    </lineage>
</organism>
<dbReference type="STRING" id="5627.A0A1C7MB98"/>
<dbReference type="OrthoDB" id="3167181at2759"/>
<gene>
    <name evidence="1" type="ORF">A0H81_05920</name>
</gene>
<sequence>MLSSPAGDAVELTNAQRLVAGLPPLRPKFRRTFPGQVQNRDDPTPAFGAKRAAASVKPVTFNGRIQATYTSNNTVAGFIENLATGLGGLRPFNVIATNAAFKAPFFIGINGTITTTVTGIISLDIGLGSPNTLGLTNVGQTIWSFNSRTTELTPQWINPDGSKPITTIAYDVLNNVLFITGDLVSYNSTHPAAPASEVKFFLASA</sequence>